<evidence type="ECO:0000256" key="6">
    <source>
        <dbReference type="SAM" id="Phobius"/>
    </source>
</evidence>
<feature type="region of interest" description="Disordered" evidence="5">
    <location>
        <begin position="134"/>
        <end position="215"/>
    </location>
</feature>
<feature type="transmembrane region" description="Helical" evidence="6">
    <location>
        <begin position="671"/>
        <end position="690"/>
    </location>
</feature>
<dbReference type="GO" id="GO:0032366">
    <property type="term" value="P:intracellular sterol transport"/>
    <property type="evidence" value="ECO:0007669"/>
    <property type="project" value="TreeGrafter"/>
</dbReference>
<feature type="transmembrane region" description="Helical" evidence="6">
    <location>
        <begin position="477"/>
        <end position="498"/>
    </location>
</feature>
<dbReference type="GO" id="GO:0140268">
    <property type="term" value="C:endoplasmic reticulum-plasma membrane contact site"/>
    <property type="evidence" value="ECO:0007669"/>
    <property type="project" value="TreeGrafter"/>
</dbReference>
<dbReference type="PROSITE" id="PS51778">
    <property type="entry name" value="VAST"/>
    <property type="match status" value="1"/>
</dbReference>
<feature type="transmembrane region" description="Helical" evidence="6">
    <location>
        <begin position="863"/>
        <end position="883"/>
    </location>
</feature>
<keyword evidence="3 6" id="KW-1133">Transmembrane helix</keyword>
<dbReference type="InterPro" id="IPR009000">
    <property type="entry name" value="Transl_B-barrel_sf"/>
</dbReference>
<evidence type="ECO:0000256" key="1">
    <source>
        <dbReference type="ARBA" id="ARBA00004141"/>
    </source>
</evidence>
<dbReference type="PANTHER" id="PTHR23319">
    <property type="entry name" value="GRAM DOMAIN CONTAINING 1B, ISOFORM E"/>
    <property type="match status" value="1"/>
</dbReference>
<dbReference type="Proteomes" id="UP000664991">
    <property type="component" value="Unassembled WGS sequence"/>
</dbReference>
<organism evidence="8 9">
    <name type="scientific">Ovis aries</name>
    <name type="common">Sheep</name>
    <dbReference type="NCBI Taxonomy" id="9940"/>
    <lineage>
        <taxon>Eukaryota</taxon>
        <taxon>Metazoa</taxon>
        <taxon>Chordata</taxon>
        <taxon>Craniata</taxon>
        <taxon>Vertebrata</taxon>
        <taxon>Euteleostomi</taxon>
        <taxon>Mammalia</taxon>
        <taxon>Eutheria</taxon>
        <taxon>Laurasiatheria</taxon>
        <taxon>Artiodactyla</taxon>
        <taxon>Ruminantia</taxon>
        <taxon>Pecora</taxon>
        <taxon>Bovidae</taxon>
        <taxon>Caprinae</taxon>
        <taxon>Ovis</taxon>
    </lineage>
</organism>
<proteinExistence type="predicted"/>
<dbReference type="EMBL" id="JAEMGP010000001">
    <property type="protein sequence ID" value="KAG5215796.1"/>
    <property type="molecule type" value="Genomic_DNA"/>
</dbReference>
<comment type="subcellular location">
    <subcellularLocation>
        <location evidence="1">Membrane</location>
        <topology evidence="1">Multi-pass membrane protein</topology>
    </subcellularLocation>
</comment>
<evidence type="ECO:0000259" key="7">
    <source>
        <dbReference type="PROSITE" id="PS51778"/>
    </source>
</evidence>
<dbReference type="GO" id="GO:0005789">
    <property type="term" value="C:endoplasmic reticulum membrane"/>
    <property type="evidence" value="ECO:0007669"/>
    <property type="project" value="TreeGrafter"/>
</dbReference>
<dbReference type="PROSITE" id="PS50216">
    <property type="entry name" value="DHHC"/>
    <property type="match status" value="1"/>
</dbReference>
<dbReference type="Pfam" id="PF01529">
    <property type="entry name" value="DHHC"/>
    <property type="match status" value="1"/>
</dbReference>
<dbReference type="GO" id="GO:0005886">
    <property type="term" value="C:plasma membrane"/>
    <property type="evidence" value="ECO:0007669"/>
    <property type="project" value="TreeGrafter"/>
</dbReference>
<evidence type="ECO:0000256" key="3">
    <source>
        <dbReference type="ARBA" id="ARBA00022989"/>
    </source>
</evidence>
<feature type="transmembrane region" description="Helical" evidence="6">
    <location>
        <begin position="729"/>
        <end position="746"/>
    </location>
</feature>
<dbReference type="FunFam" id="2.40.30.10:FF:000168">
    <property type="entry name" value="Elongation factor 1-alpha 2"/>
    <property type="match status" value="1"/>
</dbReference>
<feature type="transmembrane region" description="Helical" evidence="6">
    <location>
        <begin position="699"/>
        <end position="717"/>
    </location>
</feature>
<dbReference type="CDD" id="cd03693">
    <property type="entry name" value="EF1_alpha_II"/>
    <property type="match status" value="1"/>
</dbReference>
<keyword evidence="4 6" id="KW-0472">Membrane</keyword>
<gene>
    <name evidence="8" type="ORF">JEQ12_001372</name>
</gene>
<dbReference type="AlphaFoldDB" id="A0A836D7E9"/>
<dbReference type="Pfam" id="PF03144">
    <property type="entry name" value="GTP_EFTU_D2"/>
    <property type="match status" value="1"/>
</dbReference>
<dbReference type="GO" id="GO:0016409">
    <property type="term" value="F:palmitoyltransferase activity"/>
    <property type="evidence" value="ECO:0007669"/>
    <property type="project" value="InterPro"/>
</dbReference>
<evidence type="ECO:0000313" key="9">
    <source>
        <dbReference type="Proteomes" id="UP000664991"/>
    </source>
</evidence>
<reference evidence="8 9" key="1">
    <citation type="submission" date="2020-12" db="EMBL/GenBank/DDBJ databases">
        <title>De novo assembly of Tibetan sheep genome.</title>
        <authorList>
            <person name="Li X."/>
        </authorList>
    </citation>
    <scope>NUCLEOTIDE SEQUENCE [LARGE SCALE GENOMIC DNA]</scope>
    <source>
        <tissue evidence="8">Heart</tissue>
    </source>
</reference>
<dbReference type="GO" id="GO:0015485">
    <property type="term" value="F:cholesterol binding"/>
    <property type="evidence" value="ECO:0007669"/>
    <property type="project" value="TreeGrafter"/>
</dbReference>
<accession>A0A836D7E9</accession>
<dbReference type="GO" id="GO:0120020">
    <property type="term" value="F:cholesterol transfer activity"/>
    <property type="evidence" value="ECO:0007669"/>
    <property type="project" value="TreeGrafter"/>
</dbReference>
<dbReference type="InterPro" id="IPR001594">
    <property type="entry name" value="Palmitoyltrfase_DHHC"/>
</dbReference>
<feature type="compositionally biased region" description="Polar residues" evidence="5">
    <location>
        <begin position="441"/>
        <end position="452"/>
    </location>
</feature>
<dbReference type="InterPro" id="IPR051482">
    <property type="entry name" value="Cholesterol_transport"/>
</dbReference>
<dbReference type="SUPFAM" id="SSF50447">
    <property type="entry name" value="Translation proteins"/>
    <property type="match status" value="1"/>
</dbReference>
<comment type="caution">
    <text evidence="8">The sequence shown here is derived from an EMBL/GenBank/DDBJ whole genome shotgun (WGS) entry which is preliminary data.</text>
</comment>
<dbReference type="GO" id="GO:0005525">
    <property type="term" value="F:GTP binding"/>
    <property type="evidence" value="ECO:0007669"/>
    <property type="project" value="InterPro"/>
</dbReference>
<dbReference type="InterPro" id="IPR031968">
    <property type="entry name" value="VASt"/>
</dbReference>
<dbReference type="PANTHER" id="PTHR23319:SF1">
    <property type="entry name" value="PROTEIN ASTER-C"/>
    <property type="match status" value="1"/>
</dbReference>
<evidence type="ECO:0000313" key="8">
    <source>
        <dbReference type="EMBL" id="KAG5215796.1"/>
    </source>
</evidence>
<feature type="transmembrane region" description="Helical" evidence="6">
    <location>
        <begin position="903"/>
        <end position="930"/>
    </location>
</feature>
<dbReference type="Gene3D" id="2.40.30.10">
    <property type="entry name" value="Translation factors"/>
    <property type="match status" value="1"/>
</dbReference>
<feature type="transmembrane region" description="Helical" evidence="6">
    <location>
        <begin position="648"/>
        <end position="665"/>
    </location>
</feature>
<feature type="region of interest" description="Disordered" evidence="5">
    <location>
        <begin position="776"/>
        <end position="816"/>
    </location>
</feature>
<feature type="domain" description="VASt" evidence="7">
    <location>
        <begin position="247"/>
        <end position="418"/>
    </location>
</feature>
<feature type="region of interest" description="Disordered" evidence="5">
    <location>
        <begin position="441"/>
        <end position="460"/>
    </location>
</feature>
<dbReference type="Pfam" id="PF16016">
    <property type="entry name" value="VASt"/>
    <property type="match status" value="1"/>
</dbReference>
<dbReference type="InterPro" id="IPR004161">
    <property type="entry name" value="EFTu-like_2"/>
</dbReference>
<feature type="compositionally biased region" description="Basic and acidic residues" evidence="5">
    <location>
        <begin position="797"/>
        <end position="806"/>
    </location>
</feature>
<protein>
    <recommendedName>
        <fullName evidence="7">VASt domain-containing protein</fullName>
    </recommendedName>
</protein>
<evidence type="ECO:0000256" key="2">
    <source>
        <dbReference type="ARBA" id="ARBA00022692"/>
    </source>
</evidence>
<name>A0A836D7E9_SHEEP</name>
<keyword evidence="2 6" id="KW-0812">Transmembrane</keyword>
<evidence type="ECO:0000256" key="4">
    <source>
        <dbReference type="ARBA" id="ARBA00023136"/>
    </source>
</evidence>
<feature type="compositionally biased region" description="Basic and acidic residues" evidence="5">
    <location>
        <begin position="187"/>
        <end position="198"/>
    </location>
</feature>
<evidence type="ECO:0000256" key="5">
    <source>
        <dbReference type="SAM" id="MobiDB-lite"/>
    </source>
</evidence>
<sequence length="995" mass="112380">MEGVLTLCQDVYKIGGIGTIPVGRVETGVLKPGMVVTFAPVNVTTEVKSVEMHREALSEALPGDNVGFNVRNLSVKDVCHDNVAGDSKSASPMEAAGFTAQSLTRQEFWQLLQENYGTELGLNAEEMENLFMSTEDTVQPRSPGRSSLDDCGERDEKLSKSISFTHESISRVSESESIEGNSPKGGLGKEEPQNEKQIKSPSLTSERRLSRRSSKSLELNKNEYLSLDKSSTSDSVDEENILEKDLHGRLYINRVFHISAERMFELLFTSSRFMQRFSNSRNIIDVVSTPWNVEPGGDQLRTMTYTIVLNNPLTGKCTTATEKQRLYKESREAQFYLVDAEVLTHDVPYHDYFYTLNRYCIIRSSKQKCRLRVSTDLKYKKQPWAIIKSLIEKNSWSSLADYFKQLESDLLMEESAVNQSMEDPGKLTGLRRRRRTFNRTAETAPKLSSQRPSGDMSLEAKGDITGKKKEIESCNTVLVVVMSIFLLLLVLLNVMLFLKLSKIEYAAQSFYRLHLQEEKSLNLASDMVSREEAVQKSKGQAHRLKGVLRDSIVMLEQVEITTQKGAMKPVKKTKAEEPELEPLCCCEYIDRNGEKNHVAACLCDCQDLDEGCDRWITCKSVQPETCEKIMDTISDRLRIPWLRGAKKVNISILPPLFLLPVFLRVASWHFLLGAVVLTSLPVLALWYYYLTHRRKEQTLFFLSLGLFSLGYMYYVFLQEVVPKGRVGPTRLALLSCGLLLILFALYRAKKNPGYLRNPAPNDRALSGSQLECLNRKGPEKPKGFPGADLSGGLNNRAPKDETKDSPRTSAGSPAKGKEDWCAKCQLVRPARAWHCRICGICVRRMDHHCVWINSCVGESNHQAFILALLVFLLTSIYGITLTLDTICTDRSVFTALFYCPGVYANYSSALCFTCVWYSVIITGSMAYIFLIQLINISYNVTEREVQQALRQKTGRRLLCGLIVDTGQYNRGFLRNWHQFSTLGTHPFHHPAEDIV</sequence>